<feature type="domain" description="Myb/SANT-like" evidence="1">
    <location>
        <begin position="20"/>
        <end position="93"/>
    </location>
</feature>
<dbReference type="InterPro" id="IPR024752">
    <property type="entry name" value="Myb/SANT-like_dom"/>
</dbReference>
<proteinExistence type="predicted"/>
<accession>A0AAW2L832</accession>
<evidence type="ECO:0000313" key="2">
    <source>
        <dbReference type="EMBL" id="KAL0314953.1"/>
    </source>
</evidence>
<organism evidence="2">
    <name type="scientific">Sesamum angustifolium</name>
    <dbReference type="NCBI Taxonomy" id="2727405"/>
    <lineage>
        <taxon>Eukaryota</taxon>
        <taxon>Viridiplantae</taxon>
        <taxon>Streptophyta</taxon>
        <taxon>Embryophyta</taxon>
        <taxon>Tracheophyta</taxon>
        <taxon>Spermatophyta</taxon>
        <taxon>Magnoliopsida</taxon>
        <taxon>eudicotyledons</taxon>
        <taxon>Gunneridae</taxon>
        <taxon>Pentapetalae</taxon>
        <taxon>asterids</taxon>
        <taxon>lamiids</taxon>
        <taxon>Lamiales</taxon>
        <taxon>Pedaliaceae</taxon>
        <taxon>Sesamum</taxon>
    </lineage>
</organism>
<dbReference type="EMBL" id="JACGWK010000015">
    <property type="protein sequence ID" value="KAL0314953.1"/>
    <property type="molecule type" value="Genomic_DNA"/>
</dbReference>
<dbReference type="Pfam" id="PF12776">
    <property type="entry name" value="Myb_DNA-bind_3"/>
    <property type="match status" value="1"/>
</dbReference>
<protein>
    <recommendedName>
        <fullName evidence="1">Myb/SANT-like domain-containing protein</fullName>
    </recommendedName>
</protein>
<reference evidence="2" key="2">
    <citation type="journal article" date="2024" name="Plant">
        <title>Genomic evolution and insights into agronomic trait innovations of Sesamum species.</title>
        <authorList>
            <person name="Miao H."/>
            <person name="Wang L."/>
            <person name="Qu L."/>
            <person name="Liu H."/>
            <person name="Sun Y."/>
            <person name="Le M."/>
            <person name="Wang Q."/>
            <person name="Wei S."/>
            <person name="Zheng Y."/>
            <person name="Lin W."/>
            <person name="Duan Y."/>
            <person name="Cao H."/>
            <person name="Xiong S."/>
            <person name="Wang X."/>
            <person name="Wei L."/>
            <person name="Li C."/>
            <person name="Ma Q."/>
            <person name="Ju M."/>
            <person name="Zhao R."/>
            <person name="Li G."/>
            <person name="Mu C."/>
            <person name="Tian Q."/>
            <person name="Mei H."/>
            <person name="Zhang T."/>
            <person name="Gao T."/>
            <person name="Zhang H."/>
        </authorList>
    </citation>
    <scope>NUCLEOTIDE SEQUENCE</scope>
    <source>
        <strain evidence="2">G01</strain>
    </source>
</reference>
<reference evidence="2" key="1">
    <citation type="submission" date="2020-06" db="EMBL/GenBank/DDBJ databases">
        <authorList>
            <person name="Li T."/>
            <person name="Hu X."/>
            <person name="Zhang T."/>
            <person name="Song X."/>
            <person name="Zhang H."/>
            <person name="Dai N."/>
            <person name="Sheng W."/>
            <person name="Hou X."/>
            <person name="Wei L."/>
        </authorList>
    </citation>
    <scope>NUCLEOTIDE SEQUENCE</scope>
    <source>
        <strain evidence="2">G01</strain>
        <tissue evidence="2">Leaf</tissue>
    </source>
</reference>
<gene>
    <name evidence="2" type="ORF">Sangu_2339700</name>
</gene>
<dbReference type="AlphaFoldDB" id="A0AAW2L832"/>
<name>A0AAW2L832_9LAMI</name>
<sequence>MEHPNDAGSSQSSRFDKVVWSTEMELMFIELMHEEFISHRLQSSTFPPWVWSRITEKMNSVMSQQGCLSTIVQLKDKLSRLRRAWRLLNNMITKGTG</sequence>
<evidence type="ECO:0000259" key="1">
    <source>
        <dbReference type="Pfam" id="PF12776"/>
    </source>
</evidence>
<comment type="caution">
    <text evidence="2">The sequence shown here is derived from an EMBL/GenBank/DDBJ whole genome shotgun (WGS) entry which is preliminary data.</text>
</comment>